<dbReference type="OrthoDB" id="4934715at2759"/>
<dbReference type="PANTHER" id="PTHR31001">
    <property type="entry name" value="UNCHARACTERIZED TRANSCRIPTIONAL REGULATORY PROTEIN"/>
    <property type="match status" value="1"/>
</dbReference>
<feature type="region of interest" description="Disordered" evidence="3">
    <location>
        <begin position="1"/>
        <end position="37"/>
    </location>
</feature>
<dbReference type="EMBL" id="LKCW01000302">
    <property type="protein sequence ID" value="KPM34774.1"/>
    <property type="molecule type" value="Genomic_DNA"/>
</dbReference>
<dbReference type="GO" id="GO:0003677">
    <property type="term" value="F:DNA binding"/>
    <property type="evidence" value="ECO:0007669"/>
    <property type="project" value="InterPro"/>
</dbReference>
<protein>
    <recommendedName>
        <fullName evidence="4">Xylanolytic transcriptional activator regulatory domain-containing protein</fullName>
    </recommendedName>
</protein>
<accession>A0A0P7B6Z5</accession>
<dbReference type="Proteomes" id="UP000050424">
    <property type="component" value="Unassembled WGS sequence"/>
</dbReference>
<name>A0A0P7B6Z5_9HYPO</name>
<evidence type="ECO:0000256" key="1">
    <source>
        <dbReference type="ARBA" id="ARBA00004123"/>
    </source>
</evidence>
<evidence type="ECO:0000256" key="2">
    <source>
        <dbReference type="ARBA" id="ARBA00023242"/>
    </source>
</evidence>
<dbReference type="GO" id="GO:0005634">
    <property type="term" value="C:nucleus"/>
    <property type="evidence" value="ECO:0007669"/>
    <property type="project" value="UniProtKB-SubCell"/>
</dbReference>
<dbReference type="Pfam" id="PF04082">
    <property type="entry name" value="Fungal_trans"/>
    <property type="match status" value="1"/>
</dbReference>
<feature type="compositionally biased region" description="Polar residues" evidence="3">
    <location>
        <begin position="1"/>
        <end position="30"/>
    </location>
</feature>
<dbReference type="PANTHER" id="PTHR31001:SF49">
    <property type="entry name" value="ZN(II)2CYS6 TRANSCRIPTION FACTOR (EUROFUNG)"/>
    <property type="match status" value="1"/>
</dbReference>
<proteinExistence type="predicted"/>
<dbReference type="GO" id="GO:0006351">
    <property type="term" value="P:DNA-templated transcription"/>
    <property type="evidence" value="ECO:0007669"/>
    <property type="project" value="InterPro"/>
</dbReference>
<comment type="caution">
    <text evidence="5">The sequence shown here is derived from an EMBL/GenBank/DDBJ whole genome shotgun (WGS) entry which is preliminary data.</text>
</comment>
<comment type="subcellular location">
    <subcellularLocation>
        <location evidence="1">Nucleus</location>
    </subcellularLocation>
</comment>
<organism evidence="5 6">
    <name type="scientific">Neonectria ditissima</name>
    <dbReference type="NCBI Taxonomy" id="78410"/>
    <lineage>
        <taxon>Eukaryota</taxon>
        <taxon>Fungi</taxon>
        <taxon>Dikarya</taxon>
        <taxon>Ascomycota</taxon>
        <taxon>Pezizomycotina</taxon>
        <taxon>Sordariomycetes</taxon>
        <taxon>Hypocreomycetidae</taxon>
        <taxon>Hypocreales</taxon>
        <taxon>Nectriaceae</taxon>
        <taxon>Neonectria</taxon>
    </lineage>
</organism>
<dbReference type="AlphaFoldDB" id="A0A0P7B6Z5"/>
<dbReference type="InterPro" id="IPR050613">
    <property type="entry name" value="Sec_Metabolite_Reg"/>
</dbReference>
<keyword evidence="6" id="KW-1185">Reference proteome</keyword>
<reference evidence="5 6" key="1">
    <citation type="submission" date="2015-09" db="EMBL/GenBank/DDBJ databases">
        <title>Draft genome of a European isolate of the apple canker pathogen Neonectria ditissima.</title>
        <authorList>
            <person name="Gomez-Cortecero A."/>
            <person name="Harrison R.J."/>
            <person name="Armitage A.D."/>
        </authorList>
    </citation>
    <scope>NUCLEOTIDE SEQUENCE [LARGE SCALE GENOMIC DNA]</scope>
    <source>
        <strain evidence="5 6">R09/05</strain>
    </source>
</reference>
<dbReference type="STRING" id="78410.A0A0P7B6Z5"/>
<dbReference type="CDD" id="cd12148">
    <property type="entry name" value="fungal_TF_MHR"/>
    <property type="match status" value="1"/>
</dbReference>
<dbReference type="InterPro" id="IPR007219">
    <property type="entry name" value="XnlR_reg_dom"/>
</dbReference>
<evidence type="ECO:0000259" key="4">
    <source>
        <dbReference type="SMART" id="SM00906"/>
    </source>
</evidence>
<keyword evidence="2" id="KW-0539">Nucleus</keyword>
<dbReference type="SMART" id="SM00906">
    <property type="entry name" value="Fungal_trans"/>
    <property type="match status" value="1"/>
</dbReference>
<sequence length="624" mass="69583">MAQNSSQPLGTVSSRNEGAEGASSSMSPNDGQAADSMGKLSLADGHAVYIGSSHWITILEDIRQLKDDLCDGNSDSTTSEARTPFDDGLTVHEAPVNRISLLYSATSRTREQILAMLPSRKVVDRHVSHFFNTFDFATIILHRKTFIAEVRDPYYRSEDMYSHRVVHEFLARPFGSPYHVLQDVGTFGLFVMESQDMLESYRAATIHCLVAGNYLQPGKYTMEALTLHFVLDQNATLDTSIGNWALIGVVIRIAFRMGLHRDPSHWSNIRPLHAELRRRIWIILYHMDFFTSTQVGLPRMIKDSQCDTRPPVHLFDDDLSLEHNEIPPARPLTESTPLLYILLRDAIIRVTAEIYDTTEAEPPSSAAIVALDAKLQAAIDAIPPWLRYEPLETSLADNPVTILHRMILDILINKAVYLLHRRSFVKGCVGGESKKSNESCIKAALAILEHQRRMNEETEPGGLMFGIRWKVASSLNHEFLQAAMMLCLALSRFNERAAGATTFEASHMREILEALNTAKILWEQSADRSIEAQKAVKALAAVLGQDSDQRTPTLPASERFSEQMSGVVTQSYLGSFDYEQDVALESCFLPTHDDMGVFGSYFEDFVAAGGDETEVRFGGPPTVS</sequence>
<dbReference type="GO" id="GO:0008270">
    <property type="term" value="F:zinc ion binding"/>
    <property type="evidence" value="ECO:0007669"/>
    <property type="project" value="InterPro"/>
</dbReference>
<evidence type="ECO:0000313" key="6">
    <source>
        <dbReference type="Proteomes" id="UP000050424"/>
    </source>
</evidence>
<evidence type="ECO:0000256" key="3">
    <source>
        <dbReference type="SAM" id="MobiDB-lite"/>
    </source>
</evidence>
<gene>
    <name evidence="5" type="ORF">AK830_g11798</name>
</gene>
<evidence type="ECO:0000313" key="5">
    <source>
        <dbReference type="EMBL" id="KPM34774.1"/>
    </source>
</evidence>
<feature type="domain" description="Xylanolytic transcriptional activator regulatory" evidence="4">
    <location>
        <begin position="243"/>
        <end position="317"/>
    </location>
</feature>